<proteinExistence type="predicted"/>
<reference evidence="1" key="1">
    <citation type="journal article" date="2014" name="Front. Microbiol.">
        <title>High frequency of phylogenetically diverse reductive dehalogenase-homologous genes in deep subseafloor sedimentary metagenomes.</title>
        <authorList>
            <person name="Kawai M."/>
            <person name="Futagami T."/>
            <person name="Toyoda A."/>
            <person name="Takaki Y."/>
            <person name="Nishi S."/>
            <person name="Hori S."/>
            <person name="Arai W."/>
            <person name="Tsubouchi T."/>
            <person name="Morono Y."/>
            <person name="Uchiyama I."/>
            <person name="Ito T."/>
            <person name="Fujiyama A."/>
            <person name="Inagaki F."/>
            <person name="Takami H."/>
        </authorList>
    </citation>
    <scope>NUCLEOTIDE SEQUENCE</scope>
    <source>
        <strain evidence="1">Expedition CK06-06</strain>
    </source>
</reference>
<dbReference type="AlphaFoldDB" id="X1A1Z4"/>
<comment type="caution">
    <text evidence="1">The sequence shown here is derived from an EMBL/GenBank/DDBJ whole genome shotgun (WGS) entry which is preliminary data.</text>
</comment>
<dbReference type="InterPro" id="IPR056209">
    <property type="entry name" value="SU10_adaptor"/>
</dbReference>
<dbReference type="Pfam" id="PF24175">
    <property type="entry name" value="SU10_adaptor"/>
    <property type="match status" value="1"/>
</dbReference>
<accession>X1A1Z4</accession>
<organism evidence="1">
    <name type="scientific">marine sediment metagenome</name>
    <dbReference type="NCBI Taxonomy" id="412755"/>
    <lineage>
        <taxon>unclassified sequences</taxon>
        <taxon>metagenomes</taxon>
        <taxon>ecological metagenomes</taxon>
    </lineage>
</organism>
<evidence type="ECO:0000313" key="1">
    <source>
        <dbReference type="EMBL" id="GAG75774.1"/>
    </source>
</evidence>
<name>X1A1Z4_9ZZZZ</name>
<sequence>MHLWEIKEATVPLVEGQAVYSFAADNTNYPNNISDVLEAWVRNNSTATAPVDTSLSKIDRSAYAALPNKLVKGTPSQYYVQRLVAPTISLYATPSSSFSGANFQLKFYYMARIQDVGAYTNTADVIYRFYPCMISGLAYYLSIKYSPERAQELRMMYEDEFARALNEDSQGTSSFISPQTFYGDGV</sequence>
<protein>
    <submittedName>
        <fullName evidence="1">Uncharacterized protein</fullName>
    </submittedName>
</protein>
<dbReference type="EMBL" id="BART01015911">
    <property type="protein sequence ID" value="GAG75774.1"/>
    <property type="molecule type" value="Genomic_DNA"/>
</dbReference>
<gene>
    <name evidence="1" type="ORF">S01H4_30771</name>
</gene>